<evidence type="ECO:0000256" key="1">
    <source>
        <dbReference type="ARBA" id="ARBA00022723"/>
    </source>
</evidence>
<evidence type="ECO:0000313" key="8">
    <source>
        <dbReference type="Proteomes" id="UP001626550"/>
    </source>
</evidence>
<accession>A0ABD2QP78</accession>
<dbReference type="InterPro" id="IPR032028">
    <property type="entry name" value="CSTF1_dimer"/>
</dbReference>
<dbReference type="InterPro" id="IPR036236">
    <property type="entry name" value="Znf_C2H2_sf"/>
</dbReference>
<dbReference type="PROSITE" id="PS00028">
    <property type="entry name" value="ZINC_FINGER_C2H2_1"/>
    <property type="match status" value="2"/>
</dbReference>
<feature type="region of interest" description="Disordered" evidence="5">
    <location>
        <begin position="58"/>
        <end position="93"/>
    </location>
</feature>
<dbReference type="SUPFAM" id="SSF57667">
    <property type="entry name" value="beta-beta-alpha zinc fingers"/>
    <property type="match status" value="1"/>
</dbReference>
<comment type="caution">
    <text evidence="7">The sequence shown here is derived from an EMBL/GenBank/DDBJ whole genome shotgun (WGS) entry which is preliminary data.</text>
</comment>
<evidence type="ECO:0000259" key="6">
    <source>
        <dbReference type="PROSITE" id="PS50157"/>
    </source>
</evidence>
<dbReference type="PROSITE" id="PS50157">
    <property type="entry name" value="ZINC_FINGER_C2H2_2"/>
    <property type="match status" value="2"/>
</dbReference>
<dbReference type="PANTHER" id="PTHR23235:SF60">
    <property type="entry name" value="STRIPE, ISOFORM D"/>
    <property type="match status" value="1"/>
</dbReference>
<dbReference type="InterPro" id="IPR038184">
    <property type="entry name" value="CSTF1_dimer_sf"/>
</dbReference>
<dbReference type="GO" id="GO:0008270">
    <property type="term" value="F:zinc ion binding"/>
    <property type="evidence" value="ECO:0007669"/>
    <property type="project" value="UniProtKB-KW"/>
</dbReference>
<keyword evidence="2 4" id="KW-0863">Zinc-finger</keyword>
<reference evidence="7 8" key="1">
    <citation type="submission" date="2024-11" db="EMBL/GenBank/DDBJ databases">
        <title>Adaptive evolution of stress response genes in parasites aligns with host niche diversity.</title>
        <authorList>
            <person name="Hahn C."/>
            <person name="Resl P."/>
        </authorList>
    </citation>
    <scope>NUCLEOTIDE SEQUENCE [LARGE SCALE GENOMIC DNA]</scope>
    <source>
        <strain evidence="7">EGGRZ-B1_66</strain>
        <tissue evidence="7">Body</tissue>
    </source>
</reference>
<dbReference type="SMART" id="SM00355">
    <property type="entry name" value="ZnF_C2H2"/>
    <property type="match status" value="2"/>
</dbReference>
<keyword evidence="3" id="KW-0862">Zinc</keyword>
<dbReference type="EMBL" id="JBJKFK010000019">
    <property type="protein sequence ID" value="KAL3320947.1"/>
    <property type="molecule type" value="Genomic_DNA"/>
</dbReference>
<sequence length="248" mass="27853">MTMLDLDKVYSLIISQLLQDGYNIIAITLANLVKKHQISHTPSNELFRLVKLGQSVSDSQILPEPETSSSPKSDTPEPMPVPLSSSNIPTVAPDTPEVIVQSHSNLHTNETCITGLSSSEEIKQESGGISPEIANLLQTPRRRLIGFEKDIITLPSGDNPKGRLFKCATCEKVYNRRDKARRHIIEIHYGIRAFVCQFCQKSFTRNDKLVRHVMSVHHRELKPALLCSLEYRAKLKPPIMLSAMRSFV</sequence>
<organism evidence="7 8">
    <name type="scientific">Cichlidogyrus casuarinus</name>
    <dbReference type="NCBI Taxonomy" id="1844966"/>
    <lineage>
        <taxon>Eukaryota</taxon>
        <taxon>Metazoa</taxon>
        <taxon>Spiralia</taxon>
        <taxon>Lophotrochozoa</taxon>
        <taxon>Platyhelminthes</taxon>
        <taxon>Monogenea</taxon>
        <taxon>Monopisthocotylea</taxon>
        <taxon>Dactylogyridea</taxon>
        <taxon>Ancyrocephalidae</taxon>
        <taxon>Cichlidogyrus</taxon>
    </lineage>
</organism>
<dbReference type="Pfam" id="PF16699">
    <property type="entry name" value="CSTF1_dimer"/>
    <property type="match status" value="1"/>
</dbReference>
<dbReference type="InterPro" id="IPR013087">
    <property type="entry name" value="Znf_C2H2_type"/>
</dbReference>
<proteinExistence type="predicted"/>
<feature type="domain" description="C2H2-type" evidence="6">
    <location>
        <begin position="194"/>
        <end position="223"/>
    </location>
</feature>
<dbReference type="Proteomes" id="UP001626550">
    <property type="component" value="Unassembled WGS sequence"/>
</dbReference>
<name>A0ABD2QP78_9PLAT</name>
<evidence type="ECO:0000313" key="7">
    <source>
        <dbReference type="EMBL" id="KAL3320947.1"/>
    </source>
</evidence>
<evidence type="ECO:0000256" key="3">
    <source>
        <dbReference type="ARBA" id="ARBA00022833"/>
    </source>
</evidence>
<feature type="domain" description="C2H2-type" evidence="6">
    <location>
        <begin position="165"/>
        <end position="193"/>
    </location>
</feature>
<keyword evidence="1" id="KW-0479">Metal-binding</keyword>
<keyword evidence="8" id="KW-1185">Reference proteome</keyword>
<dbReference type="AlphaFoldDB" id="A0ABD2QP78"/>
<evidence type="ECO:0000256" key="5">
    <source>
        <dbReference type="SAM" id="MobiDB-lite"/>
    </source>
</evidence>
<dbReference type="Pfam" id="PF00096">
    <property type="entry name" value="zf-C2H2"/>
    <property type="match status" value="2"/>
</dbReference>
<evidence type="ECO:0000256" key="4">
    <source>
        <dbReference type="PROSITE-ProRule" id="PRU00042"/>
    </source>
</evidence>
<dbReference type="PANTHER" id="PTHR23235">
    <property type="entry name" value="KRUEPPEL-LIKE TRANSCRIPTION FACTOR"/>
    <property type="match status" value="1"/>
</dbReference>
<gene>
    <name evidence="7" type="ORF">Ciccas_000362</name>
</gene>
<feature type="compositionally biased region" description="Polar residues" evidence="5">
    <location>
        <begin position="58"/>
        <end position="73"/>
    </location>
</feature>
<dbReference type="Gene3D" id="3.30.160.60">
    <property type="entry name" value="Classic Zinc Finger"/>
    <property type="match status" value="1"/>
</dbReference>
<protein>
    <recommendedName>
        <fullName evidence="6">C2H2-type domain-containing protein</fullName>
    </recommendedName>
</protein>
<evidence type="ECO:0000256" key="2">
    <source>
        <dbReference type="ARBA" id="ARBA00022771"/>
    </source>
</evidence>
<dbReference type="Gene3D" id="1.20.960.50">
    <property type="entry name" value="Cleavage stimulation factor subunit 1, dimerisation domain"/>
    <property type="match status" value="1"/>
</dbReference>